<dbReference type="FunFam" id="3.30.200.20:FF:000212">
    <property type="entry name" value="Proline-rich receptor-like protein kinase PERK8"/>
    <property type="match status" value="1"/>
</dbReference>
<feature type="binding site" evidence="14">
    <location>
        <position position="470"/>
    </location>
    <ligand>
        <name>ATP</name>
        <dbReference type="ChEBI" id="CHEBI:30616"/>
    </ligand>
</feature>
<feature type="compositionally biased region" description="Polar residues" evidence="15">
    <location>
        <begin position="212"/>
        <end position="225"/>
    </location>
</feature>
<protein>
    <recommendedName>
        <fullName evidence="2">non-specific serine/threonine protein kinase</fullName>
        <ecNumber evidence="2">2.7.11.1</ecNumber>
    </recommendedName>
</protein>
<keyword evidence="6 16" id="KW-0812">Transmembrane</keyword>
<evidence type="ECO:0000256" key="10">
    <source>
        <dbReference type="ARBA" id="ARBA00022989"/>
    </source>
</evidence>
<dbReference type="SUPFAM" id="SSF56112">
    <property type="entry name" value="Protein kinase-like (PK-like)"/>
    <property type="match status" value="1"/>
</dbReference>
<keyword evidence="10 16" id="KW-1133">Transmembrane helix</keyword>
<evidence type="ECO:0000256" key="16">
    <source>
        <dbReference type="SAM" id="Phobius"/>
    </source>
</evidence>
<proteinExistence type="predicted"/>
<dbReference type="Proteomes" id="UP001279734">
    <property type="component" value="Unassembled WGS sequence"/>
</dbReference>
<evidence type="ECO:0000256" key="2">
    <source>
        <dbReference type="ARBA" id="ARBA00012513"/>
    </source>
</evidence>
<evidence type="ECO:0000256" key="8">
    <source>
        <dbReference type="ARBA" id="ARBA00022777"/>
    </source>
</evidence>
<evidence type="ECO:0000256" key="1">
    <source>
        <dbReference type="ARBA" id="ARBA00004162"/>
    </source>
</evidence>
<evidence type="ECO:0000256" key="6">
    <source>
        <dbReference type="ARBA" id="ARBA00022692"/>
    </source>
</evidence>
<dbReference type="InterPro" id="IPR011009">
    <property type="entry name" value="Kinase-like_dom_sf"/>
</dbReference>
<dbReference type="GO" id="GO:0005524">
    <property type="term" value="F:ATP binding"/>
    <property type="evidence" value="ECO:0007669"/>
    <property type="project" value="UniProtKB-UniRule"/>
</dbReference>
<dbReference type="PROSITE" id="PS50011">
    <property type="entry name" value="PROTEIN_KINASE_DOM"/>
    <property type="match status" value="1"/>
</dbReference>
<dbReference type="Gene3D" id="3.30.200.20">
    <property type="entry name" value="Phosphorylase Kinase, domain 1"/>
    <property type="match status" value="1"/>
</dbReference>
<evidence type="ECO:0000256" key="3">
    <source>
        <dbReference type="ARBA" id="ARBA00022475"/>
    </source>
</evidence>
<keyword evidence="11 16" id="KW-0472">Membrane</keyword>
<dbReference type="PANTHER" id="PTHR47982:SF35">
    <property type="entry name" value="PROLINE-RICH RECEPTOR-LIKE PROTEIN KINASE PERK1-RELATED"/>
    <property type="match status" value="1"/>
</dbReference>
<dbReference type="InterPro" id="IPR008271">
    <property type="entry name" value="Ser/Thr_kinase_AS"/>
</dbReference>
<comment type="catalytic activity">
    <reaction evidence="13">
        <text>L-seryl-[protein] + ATP = O-phospho-L-seryl-[protein] + ADP + H(+)</text>
        <dbReference type="Rhea" id="RHEA:17989"/>
        <dbReference type="Rhea" id="RHEA-COMP:9863"/>
        <dbReference type="Rhea" id="RHEA-COMP:11604"/>
        <dbReference type="ChEBI" id="CHEBI:15378"/>
        <dbReference type="ChEBI" id="CHEBI:29999"/>
        <dbReference type="ChEBI" id="CHEBI:30616"/>
        <dbReference type="ChEBI" id="CHEBI:83421"/>
        <dbReference type="ChEBI" id="CHEBI:456216"/>
        <dbReference type="EC" id="2.7.11.1"/>
    </reaction>
</comment>
<feature type="compositionally biased region" description="Pro residues" evidence="15">
    <location>
        <begin position="150"/>
        <end position="163"/>
    </location>
</feature>
<dbReference type="Pfam" id="PF00069">
    <property type="entry name" value="Pkinase"/>
    <property type="match status" value="1"/>
</dbReference>
<evidence type="ECO:0000256" key="4">
    <source>
        <dbReference type="ARBA" id="ARBA00022527"/>
    </source>
</evidence>
<feature type="domain" description="Protein kinase" evidence="17">
    <location>
        <begin position="442"/>
        <end position="738"/>
    </location>
</feature>
<dbReference type="CDD" id="cd14066">
    <property type="entry name" value="STKc_IRAK"/>
    <property type="match status" value="1"/>
</dbReference>
<name>A0AAD3RVR4_NEPGR</name>
<keyword evidence="8" id="KW-0418">Kinase</keyword>
<dbReference type="EMBL" id="BSYO01000001">
    <property type="protein sequence ID" value="GMG99056.1"/>
    <property type="molecule type" value="Genomic_DNA"/>
</dbReference>
<dbReference type="AlphaFoldDB" id="A0AAD3RVR4"/>
<keyword evidence="3" id="KW-1003">Cell membrane</keyword>
<accession>A0AAD3RVR4</accession>
<sequence>MSSAEHRISLQKLSLEDFNRIRVWAITIHHLFCGSSLMLCVCSHLLCAIKPSALHAFPLIGVLAFKRAVELAFKTWSVSLAHSIPVVTTSQGRQVAERSGVRKNHDDVLRHYHASKRRQSRAPLTAFSTVPLRLLEFPVLTSPIAQPSPSAAPLPPPSPPLVLPPQLLISPPSPPVNNNPPPQTIAPSPTPRASTPQGKNPSPQSTPPTSSNHSFPISTPPSSAQKIPPKATPAPPISSKPQHSIAPSKSTNSSLPSTLSSPPVALTLPQPRRRPVGGGPPATSQLPFPPPLRGVPPQKGSSGISPARGNGNSAVGKKFPGTETSHVSTGLVVVLFVGGVFLLLLLVVLSILLICCRRRRKFDGGSVNYRGSTYMRFEEKKPLEQLNQNIQPHWAPTPSENAGFGHNQLLSSMALPSANPVVITPSSGTFTYKELETATGGFSESNLLGQGGFGYVHRGILPNGKEVAVKQLKMGGQQGEREFQAEVETISQVHHKHLVSLVGYCTVEAERLLVYEFVPNKTLEFHLHGIGQPVMEWGTRMKIAIGSAKGLAYLHEDCNPTIIHRDIKAANILLDFNFEAKVSDFGLAKFFSNTNSSITHITTRVVGTFGYLAPEYASSGQVTDKSDVYSFGVMLLELVTGRPPISTTEFATNGSLVNWARPLLMQAILDGHFDILADPRLQKNYNVNEMGRMVMCAAACVRMSAWRRPRMSQVVRSLEGDGSASDLNNGVGPAHSSMLFPYEDSDFDAHYTGNARKLKIASTSNGNSISRYSETTSEYGLYPSASSTDSLQTDRRG</sequence>
<evidence type="ECO:0000256" key="15">
    <source>
        <dbReference type="SAM" id="MobiDB-lite"/>
    </source>
</evidence>
<feature type="compositionally biased region" description="Low complexity" evidence="15">
    <location>
        <begin position="239"/>
        <end position="270"/>
    </location>
</feature>
<feature type="transmembrane region" description="Helical" evidence="16">
    <location>
        <begin position="330"/>
        <end position="354"/>
    </location>
</feature>
<dbReference type="GO" id="GO:0005886">
    <property type="term" value="C:plasma membrane"/>
    <property type="evidence" value="ECO:0007669"/>
    <property type="project" value="UniProtKB-SubCell"/>
</dbReference>
<dbReference type="FunFam" id="1.10.510.10:FF:000173">
    <property type="entry name" value="proline-rich receptor-like protein kinase PERK8"/>
    <property type="match status" value="1"/>
</dbReference>
<dbReference type="InterPro" id="IPR047117">
    <property type="entry name" value="PERK1-13-like"/>
</dbReference>
<dbReference type="InterPro" id="IPR000719">
    <property type="entry name" value="Prot_kinase_dom"/>
</dbReference>
<evidence type="ECO:0000256" key="7">
    <source>
        <dbReference type="ARBA" id="ARBA00022741"/>
    </source>
</evidence>
<keyword evidence="5" id="KW-0808">Transferase</keyword>
<evidence type="ECO:0000256" key="12">
    <source>
        <dbReference type="ARBA" id="ARBA00047899"/>
    </source>
</evidence>
<keyword evidence="9 14" id="KW-0067">ATP-binding</keyword>
<evidence type="ECO:0000313" key="18">
    <source>
        <dbReference type="EMBL" id="GMG99056.1"/>
    </source>
</evidence>
<keyword evidence="4" id="KW-0723">Serine/threonine-protein kinase</keyword>
<evidence type="ECO:0000256" key="9">
    <source>
        <dbReference type="ARBA" id="ARBA00022840"/>
    </source>
</evidence>
<comment type="caution">
    <text evidence="18">The sequence shown here is derived from an EMBL/GenBank/DDBJ whole genome shotgun (WGS) entry which is preliminary data.</text>
</comment>
<organism evidence="18 19">
    <name type="scientific">Nepenthes gracilis</name>
    <name type="common">Slender pitcher plant</name>
    <dbReference type="NCBI Taxonomy" id="150966"/>
    <lineage>
        <taxon>Eukaryota</taxon>
        <taxon>Viridiplantae</taxon>
        <taxon>Streptophyta</taxon>
        <taxon>Embryophyta</taxon>
        <taxon>Tracheophyta</taxon>
        <taxon>Spermatophyta</taxon>
        <taxon>Magnoliopsida</taxon>
        <taxon>eudicotyledons</taxon>
        <taxon>Gunneridae</taxon>
        <taxon>Pentapetalae</taxon>
        <taxon>Caryophyllales</taxon>
        <taxon>Nepenthaceae</taxon>
        <taxon>Nepenthes</taxon>
    </lineage>
</organism>
<gene>
    <name evidence="18" type="ORF">Nepgr_000896</name>
</gene>
<evidence type="ECO:0000256" key="5">
    <source>
        <dbReference type="ARBA" id="ARBA00022679"/>
    </source>
</evidence>
<evidence type="ECO:0000256" key="11">
    <source>
        <dbReference type="ARBA" id="ARBA00023136"/>
    </source>
</evidence>
<dbReference type="GO" id="GO:0004674">
    <property type="term" value="F:protein serine/threonine kinase activity"/>
    <property type="evidence" value="ECO:0007669"/>
    <property type="project" value="UniProtKB-KW"/>
</dbReference>
<evidence type="ECO:0000313" key="19">
    <source>
        <dbReference type="Proteomes" id="UP001279734"/>
    </source>
</evidence>
<dbReference type="Gene3D" id="1.10.510.10">
    <property type="entry name" value="Transferase(Phosphotransferase) domain 1"/>
    <property type="match status" value="1"/>
</dbReference>
<evidence type="ECO:0000256" key="14">
    <source>
        <dbReference type="PROSITE-ProRule" id="PRU10141"/>
    </source>
</evidence>
<dbReference type="PANTHER" id="PTHR47982">
    <property type="entry name" value="PROLINE-RICH RECEPTOR-LIKE PROTEIN KINASE PERK4"/>
    <property type="match status" value="1"/>
</dbReference>
<feature type="compositionally biased region" description="Low complexity" evidence="15">
    <location>
        <begin position="201"/>
        <end position="211"/>
    </location>
</feature>
<comment type="catalytic activity">
    <reaction evidence="12">
        <text>L-threonyl-[protein] + ATP = O-phospho-L-threonyl-[protein] + ADP + H(+)</text>
        <dbReference type="Rhea" id="RHEA:46608"/>
        <dbReference type="Rhea" id="RHEA-COMP:11060"/>
        <dbReference type="Rhea" id="RHEA-COMP:11605"/>
        <dbReference type="ChEBI" id="CHEBI:15378"/>
        <dbReference type="ChEBI" id="CHEBI:30013"/>
        <dbReference type="ChEBI" id="CHEBI:30616"/>
        <dbReference type="ChEBI" id="CHEBI:61977"/>
        <dbReference type="ChEBI" id="CHEBI:456216"/>
        <dbReference type="EC" id="2.7.11.1"/>
    </reaction>
</comment>
<evidence type="ECO:0000259" key="17">
    <source>
        <dbReference type="PROSITE" id="PS50011"/>
    </source>
</evidence>
<keyword evidence="19" id="KW-1185">Reference proteome</keyword>
<dbReference type="PROSITE" id="PS00108">
    <property type="entry name" value="PROTEIN_KINASE_ST"/>
    <property type="match status" value="1"/>
</dbReference>
<dbReference type="PROSITE" id="PS00107">
    <property type="entry name" value="PROTEIN_KINASE_ATP"/>
    <property type="match status" value="1"/>
</dbReference>
<comment type="subcellular location">
    <subcellularLocation>
        <location evidence="1">Cell membrane</location>
        <topology evidence="1">Single-pass membrane protein</topology>
    </subcellularLocation>
</comment>
<evidence type="ECO:0000256" key="13">
    <source>
        <dbReference type="ARBA" id="ARBA00048679"/>
    </source>
</evidence>
<dbReference type="InterPro" id="IPR017441">
    <property type="entry name" value="Protein_kinase_ATP_BS"/>
</dbReference>
<keyword evidence="7 14" id="KW-0547">Nucleotide-binding</keyword>
<dbReference type="SMART" id="SM00220">
    <property type="entry name" value="S_TKc"/>
    <property type="match status" value="1"/>
</dbReference>
<feature type="region of interest" description="Disordered" evidence="15">
    <location>
        <begin position="146"/>
        <end position="318"/>
    </location>
</feature>
<dbReference type="EC" id="2.7.11.1" evidence="2"/>
<reference evidence="18" key="1">
    <citation type="submission" date="2023-05" db="EMBL/GenBank/DDBJ databases">
        <title>Nepenthes gracilis genome sequencing.</title>
        <authorList>
            <person name="Fukushima K."/>
        </authorList>
    </citation>
    <scope>NUCLEOTIDE SEQUENCE</scope>
    <source>
        <strain evidence="18">SING2019-196</strain>
    </source>
</reference>
<feature type="compositionally biased region" description="Pro residues" evidence="15">
    <location>
        <begin position="171"/>
        <end position="190"/>
    </location>
</feature>